<dbReference type="EMBL" id="JAWDIQ010000001">
    <property type="protein sequence ID" value="MDY0408289.1"/>
    <property type="molecule type" value="Genomic_DNA"/>
</dbReference>
<comment type="caution">
    <text evidence="1">The sequence shown here is derived from an EMBL/GenBank/DDBJ whole genome shotgun (WGS) entry which is preliminary data.</text>
</comment>
<proteinExistence type="predicted"/>
<dbReference type="Proteomes" id="UP001275315">
    <property type="component" value="Unassembled WGS sequence"/>
</dbReference>
<evidence type="ECO:0000313" key="2">
    <source>
        <dbReference type="Proteomes" id="UP001275315"/>
    </source>
</evidence>
<keyword evidence="2" id="KW-1185">Reference proteome</keyword>
<organism evidence="1 2">
    <name type="scientific">Paracerasibacillus soli</name>
    <dbReference type="NCBI Taxonomy" id="480284"/>
    <lineage>
        <taxon>Bacteria</taxon>
        <taxon>Bacillati</taxon>
        <taxon>Bacillota</taxon>
        <taxon>Bacilli</taxon>
        <taxon>Bacillales</taxon>
        <taxon>Bacillaceae</taxon>
        <taxon>Paracerasibacillus</taxon>
    </lineage>
</organism>
<evidence type="ECO:0000313" key="1">
    <source>
        <dbReference type="EMBL" id="MDY0408289.1"/>
    </source>
</evidence>
<reference evidence="1 2" key="1">
    <citation type="submission" date="2023-10" db="EMBL/GenBank/DDBJ databases">
        <title>Virgibacillus soli CC-YMP-6 genome.</title>
        <authorList>
            <person name="Miliotis G."/>
            <person name="Sengupta P."/>
            <person name="Hameed A."/>
            <person name="Chuvochina M."/>
            <person name="Mcdonagh F."/>
            <person name="Simpson A.C."/>
            <person name="Singh N.K."/>
            <person name="Rekha P.D."/>
            <person name="Raman K."/>
            <person name="Hugenholtz P."/>
            <person name="Venkateswaran K."/>
        </authorList>
    </citation>
    <scope>NUCLEOTIDE SEQUENCE [LARGE SCALE GENOMIC DNA]</scope>
    <source>
        <strain evidence="1 2">CC-YMP-6</strain>
    </source>
</reference>
<protein>
    <submittedName>
        <fullName evidence="1">DUF2515 family protein</fullName>
    </submittedName>
</protein>
<dbReference type="RefSeq" id="WP_320379034.1">
    <property type="nucleotide sequence ID" value="NZ_JAWDIQ010000001.1"/>
</dbReference>
<sequence>MTDASKDTNYIYFITNETKKHNLDNISRTNAYFAFYLKHPEIKWAFLASVVSRNAGWNMTDLVLPVFKQTLGEIENNQLFHTYEKANWLIFSDAYPQLLIYQLSTEQNEAKFHLLQYFNVSLFMIREWYLFWRKKDLTRMVYALIINEQYVIDRPIMQNNYYKKHVFLKIPYLLQNILRMNAVLLPTKQRELYGFFVPGFTKVENRIKLGKKIFHLLFTPSIYFRVKDFCLSVPHTGSRHDYEQFSCNQLKSQTVDLRAAFPVIEHEYKQYPDWYNQTKNVSKWLKQIEIRRYQVISKQFYRKRKLFEVYVRLKHLLQKK</sequence>
<dbReference type="Pfam" id="PF10720">
    <property type="entry name" value="DUF2515"/>
    <property type="match status" value="1"/>
</dbReference>
<dbReference type="InterPro" id="IPR019658">
    <property type="entry name" value="DUF2515"/>
</dbReference>
<gene>
    <name evidence="1" type="ORF">RWD45_06570</name>
</gene>
<name>A0ABU5CPK7_9BACI</name>
<accession>A0ABU5CPK7</accession>